<gene>
    <name evidence="9" type="ordered locus">RSal33209_2704</name>
</gene>
<evidence type="ECO:0000259" key="8">
    <source>
        <dbReference type="Pfam" id="PF13396"/>
    </source>
</evidence>
<dbReference type="eggNOG" id="ENOG5033A58">
    <property type="taxonomic scope" value="Bacteria"/>
</dbReference>
<keyword evidence="5 7" id="KW-0472">Membrane</keyword>
<evidence type="ECO:0000313" key="10">
    <source>
        <dbReference type="Proteomes" id="UP000002007"/>
    </source>
</evidence>
<evidence type="ECO:0000256" key="6">
    <source>
        <dbReference type="SAM" id="Coils"/>
    </source>
</evidence>
<keyword evidence="4 7" id="KW-1133">Transmembrane helix</keyword>
<evidence type="ECO:0000256" key="4">
    <source>
        <dbReference type="ARBA" id="ARBA00022989"/>
    </source>
</evidence>
<organism evidence="9 10">
    <name type="scientific">Renibacterium salmoninarum (strain ATCC 33209 / DSM 20767 / JCM 11484 / NBRC 15589 / NCIMB 2235)</name>
    <dbReference type="NCBI Taxonomy" id="288705"/>
    <lineage>
        <taxon>Bacteria</taxon>
        <taxon>Bacillati</taxon>
        <taxon>Actinomycetota</taxon>
        <taxon>Actinomycetes</taxon>
        <taxon>Micrococcales</taxon>
        <taxon>Micrococcaceae</taxon>
        <taxon>Renibacterium</taxon>
    </lineage>
</organism>
<feature type="domain" description="Cardiolipin synthase N-terminal" evidence="8">
    <location>
        <begin position="13"/>
        <end position="57"/>
    </location>
</feature>
<evidence type="ECO:0000256" key="2">
    <source>
        <dbReference type="ARBA" id="ARBA00022475"/>
    </source>
</evidence>
<dbReference type="GO" id="GO:0005886">
    <property type="term" value="C:plasma membrane"/>
    <property type="evidence" value="ECO:0007669"/>
    <property type="project" value="UniProtKB-SubCell"/>
</dbReference>
<name>A9WRZ7_RENSM</name>
<evidence type="ECO:0000256" key="3">
    <source>
        <dbReference type="ARBA" id="ARBA00022692"/>
    </source>
</evidence>
<dbReference type="RefSeq" id="WP_012246084.1">
    <property type="nucleotide sequence ID" value="NC_010168.1"/>
</dbReference>
<sequence length="117" mass="13529">MLRYLPLLIVVGIQLYALIDCIRSEASHIRSLPKPAWALIIIILPIIGFVLWFFLGRLQYGTASAVRSQPTIVAPDDDAEFLRNLDVTRKQKAEEARLKQLRDELEERERQLRDQDS</sequence>
<feature type="transmembrane region" description="Helical" evidence="7">
    <location>
        <begin position="36"/>
        <end position="55"/>
    </location>
</feature>
<evidence type="ECO:0000256" key="5">
    <source>
        <dbReference type="ARBA" id="ARBA00023136"/>
    </source>
</evidence>
<protein>
    <submittedName>
        <fullName evidence="9">Membrane protein</fullName>
    </submittedName>
</protein>
<keyword evidence="3 7" id="KW-0812">Transmembrane</keyword>
<feature type="coiled-coil region" evidence="6">
    <location>
        <begin position="84"/>
        <end position="115"/>
    </location>
</feature>
<dbReference type="KEGG" id="rsa:RSal33209_2704"/>
<proteinExistence type="predicted"/>
<evidence type="ECO:0000256" key="1">
    <source>
        <dbReference type="ARBA" id="ARBA00004651"/>
    </source>
</evidence>
<dbReference type="EMBL" id="CP000910">
    <property type="protein sequence ID" value="ABY24429.1"/>
    <property type="molecule type" value="Genomic_DNA"/>
</dbReference>
<evidence type="ECO:0000313" key="9">
    <source>
        <dbReference type="EMBL" id="ABY24429.1"/>
    </source>
</evidence>
<keyword evidence="6" id="KW-0175">Coiled coil</keyword>
<dbReference type="STRING" id="288705.RSal33209_2704"/>
<dbReference type="InterPro" id="IPR027379">
    <property type="entry name" value="CLS_N"/>
</dbReference>
<evidence type="ECO:0000256" key="7">
    <source>
        <dbReference type="SAM" id="Phobius"/>
    </source>
</evidence>
<dbReference type="Pfam" id="PF13396">
    <property type="entry name" value="PLDc_N"/>
    <property type="match status" value="1"/>
</dbReference>
<keyword evidence="10" id="KW-1185">Reference proteome</keyword>
<comment type="subcellular location">
    <subcellularLocation>
        <location evidence="1">Cell membrane</location>
        <topology evidence="1">Multi-pass membrane protein</topology>
    </subcellularLocation>
</comment>
<dbReference type="AlphaFoldDB" id="A9WRZ7"/>
<dbReference type="HOGENOM" id="CLU_113604_3_1_11"/>
<dbReference type="Proteomes" id="UP000002007">
    <property type="component" value="Chromosome"/>
</dbReference>
<reference evidence="10" key="1">
    <citation type="journal article" date="2008" name="J. Bacteriol.">
        <title>Genome sequence of the fish pathogen Renibacterium salmoninarum suggests reductive evolution away from an environmental Arthrobacter ancestor.</title>
        <authorList>
            <person name="Wiens G.D."/>
            <person name="Rockey D.D."/>
            <person name="Wu Z."/>
            <person name="Chang J."/>
            <person name="Levy R."/>
            <person name="Crane S."/>
            <person name="Chen D.S."/>
            <person name="Capri G.R."/>
            <person name="Burnett J.R."/>
            <person name="Sudheesh P.S."/>
            <person name="Schipma M.J."/>
            <person name="Burd H."/>
            <person name="Bhattacharyya A."/>
            <person name="Rhodes L.D."/>
            <person name="Kaul R."/>
            <person name="Strom M.S."/>
        </authorList>
    </citation>
    <scope>NUCLEOTIDE SEQUENCE [LARGE SCALE GENOMIC DNA]</scope>
    <source>
        <strain evidence="10">ATCC 33209 / DSM 20767 / JCM 11484 / NBRC 15589 / NCIMB 2235</strain>
    </source>
</reference>
<accession>A9WRZ7</accession>
<keyword evidence="2" id="KW-1003">Cell membrane</keyword>